<evidence type="ECO:0000313" key="2">
    <source>
        <dbReference type="Proteomes" id="UP001162972"/>
    </source>
</evidence>
<dbReference type="Proteomes" id="UP001162972">
    <property type="component" value="Chromosome 1"/>
</dbReference>
<evidence type="ECO:0000313" key="1">
    <source>
        <dbReference type="EMBL" id="KAJ6427948.1"/>
    </source>
</evidence>
<gene>
    <name evidence="1" type="ORF">OIU84_023368</name>
</gene>
<protein>
    <submittedName>
        <fullName evidence="1">Uncharacterized protein</fullName>
    </submittedName>
</protein>
<dbReference type="EMBL" id="JAPFFJ010000005">
    <property type="protein sequence ID" value="KAJ6427948.1"/>
    <property type="molecule type" value="Genomic_DNA"/>
</dbReference>
<proteinExistence type="predicted"/>
<sequence>MPGELQTSYCHSTSVVFHRPVFV</sequence>
<accession>A0AAD6PGV8</accession>
<comment type="caution">
    <text evidence="1">The sequence shown here is derived from an EMBL/GenBank/DDBJ whole genome shotgun (WGS) entry which is preliminary data.</text>
</comment>
<dbReference type="AlphaFoldDB" id="A0AAD6PGV8"/>
<feature type="non-terminal residue" evidence="1">
    <location>
        <position position="23"/>
    </location>
</feature>
<organism evidence="1 2">
    <name type="scientific">Salix udensis</name>
    <dbReference type="NCBI Taxonomy" id="889485"/>
    <lineage>
        <taxon>Eukaryota</taxon>
        <taxon>Viridiplantae</taxon>
        <taxon>Streptophyta</taxon>
        <taxon>Embryophyta</taxon>
        <taxon>Tracheophyta</taxon>
        <taxon>Spermatophyta</taxon>
        <taxon>Magnoliopsida</taxon>
        <taxon>eudicotyledons</taxon>
        <taxon>Gunneridae</taxon>
        <taxon>Pentapetalae</taxon>
        <taxon>rosids</taxon>
        <taxon>fabids</taxon>
        <taxon>Malpighiales</taxon>
        <taxon>Salicaceae</taxon>
        <taxon>Saliceae</taxon>
        <taxon>Salix</taxon>
    </lineage>
</organism>
<name>A0AAD6PGV8_9ROSI</name>
<reference evidence="1 2" key="1">
    <citation type="journal article" date="2023" name="Int. J. Mol. Sci.">
        <title>De Novo Assembly and Annotation of 11 Diverse Shrub Willow (Salix) Genomes Reveals Novel Gene Organization in Sex-Linked Regions.</title>
        <authorList>
            <person name="Hyden B."/>
            <person name="Feng K."/>
            <person name="Yates T.B."/>
            <person name="Jawdy S."/>
            <person name="Cereghino C."/>
            <person name="Smart L.B."/>
            <person name="Muchero W."/>
        </authorList>
    </citation>
    <scope>NUCLEOTIDE SEQUENCE [LARGE SCALE GENOMIC DNA]</scope>
    <source>
        <tissue evidence="1">Shoot tip</tissue>
    </source>
</reference>
<keyword evidence="2" id="KW-1185">Reference proteome</keyword>